<feature type="region of interest" description="Disordered" evidence="1">
    <location>
        <begin position="467"/>
        <end position="494"/>
    </location>
</feature>
<gene>
    <name evidence="3" type="primary">LOC123092585</name>
</gene>
<dbReference type="RefSeq" id="XP_044370319.1">
    <property type="nucleotide sequence ID" value="XM_044514384.1"/>
</dbReference>
<dbReference type="Gramene" id="TraesJAG4B03G02334390.1">
    <property type="protein sequence ID" value="TraesJAG4B03G02334390.1"/>
    <property type="gene ID" value="TraesJAG4B03G02334390"/>
</dbReference>
<dbReference type="Gramene" id="TraesROB_scaffold_047070_01G000200.1">
    <property type="protein sequence ID" value="TraesROB_scaffold_047070_01G000200.1"/>
    <property type="gene ID" value="TraesROB_scaffold_047070_01G000200"/>
</dbReference>
<dbReference type="Gramene" id="TraesCAD_scaffold_060275_01G000100.1">
    <property type="protein sequence ID" value="TraesCAD_scaffold_060275_01G000100.1"/>
    <property type="gene ID" value="TraesCAD_scaffold_060275_01G000100"/>
</dbReference>
<dbReference type="AlphaFoldDB" id="A0A3B6IUR7"/>
<dbReference type="RefSeq" id="XP_044370317.1">
    <property type="nucleotide sequence ID" value="XM_044514382.1"/>
</dbReference>
<reference evidence="3" key="1">
    <citation type="submission" date="2018-08" db="EMBL/GenBank/DDBJ databases">
        <authorList>
            <person name="Rossello M."/>
        </authorList>
    </citation>
    <scope>NUCLEOTIDE SEQUENCE [LARGE SCALE GENOMIC DNA]</scope>
    <source>
        <strain evidence="3">cv. Chinese Spring</strain>
    </source>
</reference>
<feature type="domain" description="Aminotransferase-like plant mobile" evidence="2">
    <location>
        <begin position="1"/>
        <end position="344"/>
    </location>
</feature>
<accession>A0A3B6IUR7</accession>
<dbReference type="Pfam" id="PF10536">
    <property type="entry name" value="PMD"/>
    <property type="match status" value="1"/>
</dbReference>
<dbReference type="Gramene" id="TraesLAC4B03G02290130.1">
    <property type="protein sequence ID" value="TraesLAC4B03G02290130.1"/>
    <property type="gene ID" value="TraesLAC4B03G02290130"/>
</dbReference>
<dbReference type="Gramene" id="TraesJUL4B03G02355270.1">
    <property type="protein sequence ID" value="TraesJUL4B03G02355270.1"/>
    <property type="gene ID" value="TraesJUL4B03G02355270"/>
</dbReference>
<dbReference type="Gramene" id="TraesNOR4B03G02353490.2">
    <property type="protein sequence ID" value="TraesNOR4B03G02353490.2"/>
    <property type="gene ID" value="TraesNOR4B03G02353490"/>
</dbReference>
<evidence type="ECO:0000259" key="2">
    <source>
        <dbReference type="Pfam" id="PF10536"/>
    </source>
</evidence>
<dbReference type="Gramene" id="TraesCS4B02G206000.1">
    <property type="protein sequence ID" value="TraesCS4B02G206000.1"/>
    <property type="gene ID" value="TraesCS4B02G206000"/>
</dbReference>
<dbReference type="InterPro" id="IPR044824">
    <property type="entry name" value="MAIN-like"/>
</dbReference>
<dbReference type="Gramene" id="TraesCS4B03G0572300.1">
    <property type="protein sequence ID" value="TraesCS4B03G0572300.1.CDS"/>
    <property type="gene ID" value="TraesCS4B03G0572300"/>
</dbReference>
<dbReference type="RefSeq" id="XP_044370320.1">
    <property type="nucleotide sequence ID" value="XM_044514385.1"/>
</dbReference>
<keyword evidence="4" id="KW-1185">Reference proteome</keyword>
<dbReference type="Proteomes" id="UP000019116">
    <property type="component" value="Chromosome 4B"/>
</dbReference>
<evidence type="ECO:0000313" key="3">
    <source>
        <dbReference type="EnsemblPlants" id="TraesCS4B02G206000.1"/>
    </source>
</evidence>
<dbReference type="Gramene" id="TraesMAC4B03G02336290.1">
    <property type="protein sequence ID" value="TraesMAC4B03G02336290.1"/>
    <property type="gene ID" value="TraesMAC4B03G02336290"/>
</dbReference>
<feature type="compositionally biased region" description="Acidic residues" evidence="1">
    <location>
        <begin position="482"/>
        <end position="491"/>
    </location>
</feature>
<dbReference type="PANTHER" id="PTHR46033">
    <property type="entry name" value="PROTEIN MAIN-LIKE 2"/>
    <property type="match status" value="1"/>
</dbReference>
<dbReference type="STRING" id="4565.A0A3B6IUR7"/>
<dbReference type="OMA" id="AFICDFQ"/>
<dbReference type="Gramene" id="TraesCLE_scaffold_056626_01G000100.1">
    <property type="protein sequence ID" value="TraesCLE_scaffold_056626_01G000100.1"/>
    <property type="gene ID" value="TraesCLE_scaffold_056626_01G000100"/>
</dbReference>
<dbReference type="Gramene" id="TraesLAC4B03G02290130.2">
    <property type="protein sequence ID" value="TraesLAC4B03G02290130.2"/>
    <property type="gene ID" value="TraesLAC4B03G02290130"/>
</dbReference>
<dbReference type="RefSeq" id="XP_044370316.1">
    <property type="nucleotide sequence ID" value="XM_044514381.1"/>
</dbReference>
<reference evidence="3" key="2">
    <citation type="submission" date="2018-10" db="UniProtKB">
        <authorList>
            <consortium name="EnsemblPlants"/>
        </authorList>
    </citation>
    <scope>IDENTIFICATION</scope>
</reference>
<dbReference type="GO" id="GO:0010073">
    <property type="term" value="P:meristem maintenance"/>
    <property type="evidence" value="ECO:0007669"/>
    <property type="project" value="InterPro"/>
</dbReference>
<protein>
    <recommendedName>
        <fullName evidence="2">Aminotransferase-like plant mobile domain-containing protein</fullName>
    </recommendedName>
</protein>
<name>A0A3B6IUR7_WHEAT</name>
<dbReference type="Gramene" id="TraesNOR4B03G02353490.1">
    <property type="protein sequence ID" value="TraesNOR4B03G02353490.1"/>
    <property type="gene ID" value="TraesNOR4B03G02353490"/>
</dbReference>
<dbReference type="PANTHER" id="PTHR46033:SF87">
    <property type="entry name" value="AMINOTRANSFERASE-LIKE PLANT MOBILE DOMAIN-CONTAINING PROTEIN"/>
    <property type="match status" value="1"/>
</dbReference>
<dbReference type="GeneID" id="123092585"/>
<dbReference type="Gramene" id="TraesJUL4B03G02355270.3">
    <property type="protein sequence ID" value="TraesJUL4B03G02355270.3"/>
    <property type="gene ID" value="TraesJUL4B03G02355270"/>
</dbReference>
<dbReference type="Gramene" id="TraesJUL4B03G02355270.2">
    <property type="protein sequence ID" value="TraesJUL4B03G02355270.2"/>
    <property type="gene ID" value="TraesJUL4B03G02355270"/>
</dbReference>
<dbReference type="InterPro" id="IPR019557">
    <property type="entry name" value="AminoTfrase-like_pln_mobile"/>
</dbReference>
<dbReference type="KEGG" id="taes:123092585"/>
<evidence type="ECO:0000256" key="1">
    <source>
        <dbReference type="SAM" id="MobiDB-lite"/>
    </source>
</evidence>
<dbReference type="EnsemblPlants" id="TraesCS4B02G206000.1">
    <property type="protein sequence ID" value="TraesCS4B02G206000.1"/>
    <property type="gene ID" value="TraesCS4B02G206000"/>
</dbReference>
<dbReference type="Gramene" id="TraesRN4B0100595500.1">
    <property type="protein sequence ID" value="TraesRN4B0100595500.1"/>
    <property type="gene ID" value="TraesRN4B0100595500"/>
</dbReference>
<organism evidence="3">
    <name type="scientific">Triticum aestivum</name>
    <name type="common">Wheat</name>
    <dbReference type="NCBI Taxonomy" id="4565"/>
    <lineage>
        <taxon>Eukaryota</taxon>
        <taxon>Viridiplantae</taxon>
        <taxon>Streptophyta</taxon>
        <taxon>Embryophyta</taxon>
        <taxon>Tracheophyta</taxon>
        <taxon>Spermatophyta</taxon>
        <taxon>Magnoliopsida</taxon>
        <taxon>Liliopsida</taxon>
        <taxon>Poales</taxon>
        <taxon>Poaceae</taxon>
        <taxon>BOP clade</taxon>
        <taxon>Pooideae</taxon>
        <taxon>Triticodae</taxon>
        <taxon>Triticeae</taxon>
        <taxon>Triticinae</taxon>
        <taxon>Triticum</taxon>
    </lineage>
</organism>
<dbReference type="Gramene" id="TraesLDM4B03G02337060.1">
    <property type="protein sequence ID" value="TraesLDM4B03G02337060.1"/>
    <property type="gene ID" value="TraesLDM4B03G02337060"/>
</dbReference>
<dbReference type="Gramene" id="TraesLDM4B03G02337060.2">
    <property type="protein sequence ID" value="TraesLDM4B03G02337060.2"/>
    <property type="gene ID" value="TraesLDM4B03G02337060"/>
</dbReference>
<dbReference type="Gramene" id="TraesWEE_scaffold_053917_01G000100.1">
    <property type="protein sequence ID" value="TraesWEE_scaffold_053917_01G000100.1"/>
    <property type="gene ID" value="TraesWEE_scaffold_053917_01G000100"/>
</dbReference>
<sequence>MTVTLQDVSMILALPIEGVPVCFSTGAAGWRARMFELIGAVPAVPEDPTKNRVPAGATYVWIVEHFSQCPDDASEETVQQYARAYLWYVISRTLFADGGGRTAPWMWLKALSGWDSKQSRGSAALAYLYRQLDEACCRRKDEASIGGPLVLLSVWMWEHFSVGRPRVIGYDAWDDHDNPLRKPTWAYKWDKVSEFTGDPNRMYREYTNEFDTLTSEQVTWQPYGARDNFAFICDFQLNPKCTEESHLWLMRCPLICLYAVEFHLPQRVMTQFGLFQDTPPKWKDTDVALHGLDKMKQKKIKNWESYHDKFIKKWNYVVRVANDNRQVHLQEYDEAAFDKYLRWFLSESRVELCPPAYEEGILEAPTGFEGTANLEYNRLIREGRQTGFAPVINFICSATRLRSLAHLLGCRTVEADMPTQSRSTSSEEEAAAEMTLRGFMDDAPQPSQPIERRHFNLKPRKTFNRYTPEAWNKKQKRTVVESENEFEDEEEPAPKKVLRRLKRVGVEPGTKKVVRQARGKK</sequence>
<evidence type="ECO:0000313" key="4">
    <source>
        <dbReference type="Proteomes" id="UP000019116"/>
    </source>
</evidence>
<dbReference type="OrthoDB" id="593744at2759"/>
<dbReference type="RefSeq" id="XP_044370318.1">
    <property type="nucleotide sequence ID" value="XM_044514383.1"/>
</dbReference>
<dbReference type="Gramene" id="TraesSTA4B03G02331100.1">
    <property type="protein sequence ID" value="TraesSTA4B03G02331100.1"/>
    <property type="gene ID" value="TraesSTA4B03G02331100"/>
</dbReference>
<proteinExistence type="predicted"/>